<evidence type="ECO:0000313" key="3">
    <source>
        <dbReference type="EMBL" id="KAF4609841.1"/>
    </source>
</evidence>
<dbReference type="Gene3D" id="2.40.128.600">
    <property type="match status" value="1"/>
</dbReference>
<comment type="caution">
    <text evidence="3">The sequence shown here is derived from an EMBL/GenBank/DDBJ whole genome shotgun (WGS) entry which is preliminary data.</text>
</comment>
<evidence type="ECO:0000313" key="4">
    <source>
        <dbReference type="Proteomes" id="UP000566819"/>
    </source>
</evidence>
<dbReference type="Pfam" id="PF11954">
    <property type="entry name" value="DUF3471"/>
    <property type="match status" value="1"/>
</dbReference>
<dbReference type="Proteomes" id="UP000566819">
    <property type="component" value="Unassembled WGS sequence"/>
</dbReference>
<dbReference type="EMBL" id="JAAMPI010002689">
    <property type="protein sequence ID" value="KAF4609841.1"/>
    <property type="molecule type" value="Genomic_DNA"/>
</dbReference>
<keyword evidence="4" id="KW-1185">Reference proteome</keyword>
<protein>
    <recommendedName>
        <fullName evidence="2">Peptidase S12 Pab87-related C-terminal domain-containing protein</fullName>
    </recommendedName>
</protein>
<reference evidence="3 4" key="1">
    <citation type="submission" date="2020-03" db="EMBL/GenBank/DDBJ databases">
        <title>Draft Genome Sequence of Cudoniella acicularis.</title>
        <authorList>
            <person name="Buettner E."/>
            <person name="Kellner H."/>
        </authorList>
    </citation>
    <scope>NUCLEOTIDE SEQUENCE [LARGE SCALE GENOMIC DNA]</scope>
    <source>
        <strain evidence="3 4">DSM 108380</strain>
    </source>
</reference>
<organism evidence="3 4">
    <name type="scientific">Cudoniella acicularis</name>
    <dbReference type="NCBI Taxonomy" id="354080"/>
    <lineage>
        <taxon>Eukaryota</taxon>
        <taxon>Fungi</taxon>
        <taxon>Dikarya</taxon>
        <taxon>Ascomycota</taxon>
        <taxon>Pezizomycotina</taxon>
        <taxon>Leotiomycetes</taxon>
        <taxon>Helotiales</taxon>
        <taxon>Tricladiaceae</taxon>
        <taxon>Cudoniella</taxon>
    </lineage>
</organism>
<evidence type="ECO:0000259" key="2">
    <source>
        <dbReference type="Pfam" id="PF11954"/>
    </source>
</evidence>
<gene>
    <name evidence="3" type="ORF">G7Y89_g15782</name>
</gene>
<name>A0A8H4QFP4_9HELO</name>
<evidence type="ECO:0000256" key="1">
    <source>
        <dbReference type="SAM" id="MobiDB-lite"/>
    </source>
</evidence>
<dbReference type="InterPro" id="IPR021860">
    <property type="entry name" value="Peptidase_S12_Pab87-rel_C"/>
</dbReference>
<proteinExistence type="predicted"/>
<dbReference type="AlphaFoldDB" id="A0A8H4QFP4"/>
<feature type="domain" description="Peptidase S12 Pab87-related C-terminal" evidence="2">
    <location>
        <begin position="10"/>
        <end position="114"/>
    </location>
</feature>
<dbReference type="OrthoDB" id="5946976at2759"/>
<sequence>MLETLEKGSVSEAPTEPLSTYTGTYSNEAQDRFMEIFVEADELRMCIQGDCRETYALAYYGPNTFSWIQTWNGNAHRGRFRDPRSEYYLLRFEVSGRQVTGLKWAHDPHLDGQLLVKDEIVSNLFVQ</sequence>
<feature type="region of interest" description="Disordered" evidence="1">
    <location>
        <begin position="1"/>
        <end position="22"/>
    </location>
</feature>
<accession>A0A8H4QFP4</accession>